<dbReference type="Proteomes" id="UP000199306">
    <property type="component" value="Unassembled WGS sequence"/>
</dbReference>
<dbReference type="PRINTS" id="PR00344">
    <property type="entry name" value="BCTRLSENSOR"/>
</dbReference>
<dbReference type="SMART" id="SM00388">
    <property type="entry name" value="HisKA"/>
    <property type="match status" value="1"/>
</dbReference>
<dbReference type="Gene3D" id="1.10.287.130">
    <property type="match status" value="1"/>
</dbReference>
<feature type="domain" description="PAS" evidence="8">
    <location>
        <begin position="132"/>
        <end position="186"/>
    </location>
</feature>
<dbReference type="Pfam" id="PF02518">
    <property type="entry name" value="HATPase_c"/>
    <property type="match status" value="1"/>
</dbReference>
<proteinExistence type="predicted"/>
<evidence type="ECO:0000256" key="6">
    <source>
        <dbReference type="SAM" id="Coils"/>
    </source>
</evidence>
<reference evidence="9 10" key="1">
    <citation type="submission" date="2016-10" db="EMBL/GenBank/DDBJ databases">
        <authorList>
            <person name="de Groot N.N."/>
        </authorList>
    </citation>
    <scope>NUCLEOTIDE SEQUENCE [LARGE SCALE GENOMIC DNA]</scope>
    <source>
        <strain evidence="10">E92,LMG 26720,CCM 7988</strain>
    </source>
</reference>
<dbReference type="GO" id="GO:0005886">
    <property type="term" value="C:plasma membrane"/>
    <property type="evidence" value="ECO:0007669"/>
    <property type="project" value="TreeGrafter"/>
</dbReference>
<dbReference type="InterPro" id="IPR000014">
    <property type="entry name" value="PAS"/>
</dbReference>
<dbReference type="InterPro" id="IPR013767">
    <property type="entry name" value="PAS_fold"/>
</dbReference>
<dbReference type="InterPro" id="IPR004358">
    <property type="entry name" value="Sig_transdc_His_kin-like_C"/>
</dbReference>
<accession>A0A1I5TMM9</accession>
<evidence type="ECO:0000256" key="4">
    <source>
        <dbReference type="ARBA" id="ARBA00022679"/>
    </source>
</evidence>
<dbReference type="EMBL" id="FOXH01000006">
    <property type="protein sequence ID" value="SFP84238.1"/>
    <property type="molecule type" value="Genomic_DNA"/>
</dbReference>
<evidence type="ECO:0000313" key="10">
    <source>
        <dbReference type="Proteomes" id="UP000199306"/>
    </source>
</evidence>
<dbReference type="InterPro" id="IPR003661">
    <property type="entry name" value="HisK_dim/P_dom"/>
</dbReference>
<gene>
    <name evidence="9" type="ORF">SAMN04515674_106114</name>
</gene>
<dbReference type="CDD" id="cd00130">
    <property type="entry name" value="PAS"/>
    <property type="match status" value="1"/>
</dbReference>
<dbReference type="InterPro" id="IPR005467">
    <property type="entry name" value="His_kinase_dom"/>
</dbReference>
<dbReference type="Gene3D" id="3.30.565.10">
    <property type="entry name" value="Histidine kinase-like ATPase, C-terminal domain"/>
    <property type="match status" value="1"/>
</dbReference>
<dbReference type="SMART" id="SM00091">
    <property type="entry name" value="PAS"/>
    <property type="match status" value="1"/>
</dbReference>
<dbReference type="RefSeq" id="WP_229632943.1">
    <property type="nucleotide sequence ID" value="NZ_FOXH01000006.1"/>
</dbReference>
<dbReference type="GO" id="GO:0006355">
    <property type="term" value="P:regulation of DNA-templated transcription"/>
    <property type="evidence" value="ECO:0007669"/>
    <property type="project" value="InterPro"/>
</dbReference>
<evidence type="ECO:0000256" key="1">
    <source>
        <dbReference type="ARBA" id="ARBA00000085"/>
    </source>
</evidence>
<dbReference type="Pfam" id="PF00989">
    <property type="entry name" value="PAS"/>
    <property type="match status" value="1"/>
</dbReference>
<keyword evidence="6" id="KW-0175">Coiled coil</keyword>
<evidence type="ECO:0000256" key="2">
    <source>
        <dbReference type="ARBA" id="ARBA00012438"/>
    </source>
</evidence>
<evidence type="ECO:0000256" key="3">
    <source>
        <dbReference type="ARBA" id="ARBA00022553"/>
    </source>
</evidence>
<dbReference type="InterPro" id="IPR036097">
    <property type="entry name" value="HisK_dim/P_sf"/>
</dbReference>
<evidence type="ECO:0000313" key="9">
    <source>
        <dbReference type="EMBL" id="SFP84238.1"/>
    </source>
</evidence>
<dbReference type="EC" id="2.7.13.3" evidence="2"/>
<keyword evidence="5" id="KW-0418">Kinase</keyword>
<organism evidence="9 10">
    <name type="scientific">Pseudarcicella hirudinis</name>
    <dbReference type="NCBI Taxonomy" id="1079859"/>
    <lineage>
        <taxon>Bacteria</taxon>
        <taxon>Pseudomonadati</taxon>
        <taxon>Bacteroidota</taxon>
        <taxon>Cytophagia</taxon>
        <taxon>Cytophagales</taxon>
        <taxon>Flectobacillaceae</taxon>
        <taxon>Pseudarcicella</taxon>
    </lineage>
</organism>
<dbReference type="Pfam" id="PF00512">
    <property type="entry name" value="HisKA"/>
    <property type="match status" value="1"/>
</dbReference>
<dbReference type="Gene3D" id="3.30.450.20">
    <property type="entry name" value="PAS domain"/>
    <property type="match status" value="2"/>
</dbReference>
<name>A0A1I5TMM9_9BACT</name>
<keyword evidence="10" id="KW-1185">Reference proteome</keyword>
<dbReference type="SUPFAM" id="SSF55874">
    <property type="entry name" value="ATPase domain of HSP90 chaperone/DNA topoisomerase II/histidine kinase"/>
    <property type="match status" value="1"/>
</dbReference>
<dbReference type="GO" id="GO:0009927">
    <property type="term" value="F:histidine phosphotransfer kinase activity"/>
    <property type="evidence" value="ECO:0007669"/>
    <property type="project" value="TreeGrafter"/>
</dbReference>
<dbReference type="GO" id="GO:0000155">
    <property type="term" value="F:phosphorelay sensor kinase activity"/>
    <property type="evidence" value="ECO:0007669"/>
    <property type="project" value="InterPro"/>
</dbReference>
<dbReference type="InterPro" id="IPR036890">
    <property type="entry name" value="HATPase_C_sf"/>
</dbReference>
<dbReference type="PANTHER" id="PTHR43047:SF72">
    <property type="entry name" value="OSMOSENSING HISTIDINE PROTEIN KINASE SLN1"/>
    <property type="match status" value="1"/>
</dbReference>
<dbReference type="InterPro" id="IPR035965">
    <property type="entry name" value="PAS-like_dom_sf"/>
</dbReference>
<dbReference type="PROSITE" id="PS50112">
    <property type="entry name" value="PAS"/>
    <property type="match status" value="1"/>
</dbReference>
<comment type="catalytic activity">
    <reaction evidence="1">
        <text>ATP + protein L-histidine = ADP + protein N-phospho-L-histidine.</text>
        <dbReference type="EC" id="2.7.13.3"/>
    </reaction>
</comment>
<evidence type="ECO:0000256" key="5">
    <source>
        <dbReference type="ARBA" id="ARBA00022777"/>
    </source>
</evidence>
<keyword evidence="3" id="KW-0597">Phosphoprotein</keyword>
<dbReference type="PANTHER" id="PTHR43047">
    <property type="entry name" value="TWO-COMPONENT HISTIDINE PROTEIN KINASE"/>
    <property type="match status" value="1"/>
</dbReference>
<evidence type="ECO:0000259" key="7">
    <source>
        <dbReference type="PROSITE" id="PS50109"/>
    </source>
</evidence>
<evidence type="ECO:0000259" key="8">
    <source>
        <dbReference type="PROSITE" id="PS50112"/>
    </source>
</evidence>
<dbReference type="InterPro" id="IPR003594">
    <property type="entry name" value="HATPase_dom"/>
</dbReference>
<dbReference type="SMART" id="SM00387">
    <property type="entry name" value="HATPase_c"/>
    <property type="match status" value="1"/>
</dbReference>
<feature type="coiled-coil region" evidence="6">
    <location>
        <begin position="250"/>
        <end position="306"/>
    </location>
</feature>
<feature type="domain" description="Histidine kinase" evidence="7">
    <location>
        <begin position="316"/>
        <end position="530"/>
    </location>
</feature>
<dbReference type="AlphaFoldDB" id="A0A1I5TMM9"/>
<dbReference type="SUPFAM" id="SSF47384">
    <property type="entry name" value="Homodimeric domain of signal transducing histidine kinase"/>
    <property type="match status" value="1"/>
</dbReference>
<dbReference type="PROSITE" id="PS50109">
    <property type="entry name" value="HIS_KIN"/>
    <property type="match status" value="1"/>
</dbReference>
<dbReference type="SUPFAM" id="SSF55785">
    <property type="entry name" value="PYP-like sensor domain (PAS domain)"/>
    <property type="match status" value="2"/>
</dbReference>
<sequence length="530" mass="60684">MEWAYNDILLKTVLEETPSFKAVYDLAERKYKYINQVGLKMFELSDISELETVYPETFRKDGSDIADHIRLTDPSIFQNTRIEEALFRTHSGKEIWGTMQVSLFEVDNKQYYLIRIRDTSHRKESEQLIRDGENRFEALFMHAAIGIIMVDKEGKIILSNRFANVIFGYQVGELIGQQLEILIPQNVRASHKDTYKKYTDRPQSRPMGVGLDLKGRRKDGTLFPVEISLSHFSQGETPYFISFINDATFKKQAEYELLGKNSEIKKLNESLEKEVINRTNALVETLKTLEESKRELEIALSREKELGELKSRFVSMASHEFRTPLTTILSSASLLEKYPTESEQEKRDKHISRIKSSVGNLTDILEEFLSVGKLEEGKIQAQNSEFDLKELISETILDLKSIVKPGQVIEQHHNGEAFVFLDKSLLRKIIINLCSNAIKFSPEEAVIHINTRLEEAKFSISVIDSGIGISEEDKKYLFIRFFRGANVTNLQGTGLGLHIVARYAELMKGKVSVESKLNVGTTFTIDFDLR</sequence>
<dbReference type="NCBIfam" id="TIGR00229">
    <property type="entry name" value="sensory_box"/>
    <property type="match status" value="1"/>
</dbReference>
<keyword evidence="4" id="KW-0808">Transferase</keyword>
<dbReference type="STRING" id="1079859.SAMN04515674_106114"/>
<dbReference type="CDD" id="cd00082">
    <property type="entry name" value="HisKA"/>
    <property type="match status" value="1"/>
</dbReference>
<protein>
    <recommendedName>
        <fullName evidence="2">histidine kinase</fullName>
        <ecNumber evidence="2">2.7.13.3</ecNumber>
    </recommendedName>
</protein>